<dbReference type="InterPro" id="IPR050745">
    <property type="entry name" value="Multifunctional_regulatory"/>
</dbReference>
<dbReference type="Pfam" id="PF13637">
    <property type="entry name" value="Ank_4"/>
    <property type="match status" value="1"/>
</dbReference>
<dbReference type="PANTHER" id="PTHR24189">
    <property type="entry name" value="MYOTROPHIN"/>
    <property type="match status" value="1"/>
</dbReference>
<protein>
    <recommendedName>
        <fullName evidence="7">Ankyrin repeat domain-containing protein</fullName>
    </recommendedName>
</protein>
<keyword evidence="6" id="KW-1185">Reference proteome</keyword>
<keyword evidence="2 3" id="KW-0040">ANK repeat</keyword>
<dbReference type="Proteomes" id="UP001501822">
    <property type="component" value="Unassembled WGS sequence"/>
</dbReference>
<comment type="caution">
    <text evidence="5">The sequence shown here is derived from an EMBL/GenBank/DDBJ whole genome shotgun (WGS) entry which is preliminary data.</text>
</comment>
<proteinExistence type="predicted"/>
<dbReference type="RefSeq" id="WP_343884086.1">
    <property type="nucleotide sequence ID" value="NZ_BAAABM010000007.1"/>
</dbReference>
<feature type="compositionally biased region" description="Pro residues" evidence="4">
    <location>
        <begin position="8"/>
        <end position="17"/>
    </location>
</feature>
<evidence type="ECO:0000256" key="3">
    <source>
        <dbReference type="PROSITE-ProRule" id="PRU00023"/>
    </source>
</evidence>
<evidence type="ECO:0000256" key="2">
    <source>
        <dbReference type="ARBA" id="ARBA00023043"/>
    </source>
</evidence>
<feature type="repeat" description="ANK" evidence="3">
    <location>
        <begin position="546"/>
        <end position="579"/>
    </location>
</feature>
<dbReference type="InterPro" id="IPR036770">
    <property type="entry name" value="Ankyrin_rpt-contain_sf"/>
</dbReference>
<evidence type="ECO:0000313" key="5">
    <source>
        <dbReference type="EMBL" id="GAA0320948.1"/>
    </source>
</evidence>
<reference evidence="5 6" key="1">
    <citation type="journal article" date="2019" name="Int. J. Syst. Evol. Microbiol.">
        <title>The Global Catalogue of Microorganisms (GCM) 10K type strain sequencing project: providing services to taxonomists for standard genome sequencing and annotation.</title>
        <authorList>
            <consortium name="The Broad Institute Genomics Platform"/>
            <consortium name="The Broad Institute Genome Sequencing Center for Infectious Disease"/>
            <person name="Wu L."/>
            <person name="Ma J."/>
        </authorList>
    </citation>
    <scope>NUCLEOTIDE SEQUENCE [LARGE SCALE GENOMIC DNA]</scope>
    <source>
        <strain evidence="5 6">JCM 3146</strain>
    </source>
</reference>
<evidence type="ECO:0000256" key="1">
    <source>
        <dbReference type="ARBA" id="ARBA00022737"/>
    </source>
</evidence>
<dbReference type="PROSITE" id="PS50297">
    <property type="entry name" value="ANK_REP_REGION"/>
    <property type="match status" value="1"/>
</dbReference>
<dbReference type="Gene3D" id="1.25.40.20">
    <property type="entry name" value="Ankyrin repeat-containing domain"/>
    <property type="match status" value="1"/>
</dbReference>
<gene>
    <name evidence="5" type="ORF">GCM10010151_08340</name>
</gene>
<evidence type="ECO:0000313" key="6">
    <source>
        <dbReference type="Proteomes" id="UP001501822"/>
    </source>
</evidence>
<accession>A0ABN0VZ31</accession>
<evidence type="ECO:0000256" key="4">
    <source>
        <dbReference type="SAM" id="MobiDB-lite"/>
    </source>
</evidence>
<keyword evidence="1" id="KW-0677">Repeat</keyword>
<sequence>MSSAAAPGLPPRPPSRSHPPHEAARLRRIRRYAVPRWMIEQATERRLAGDWRGACAAANVDVAFDLAAVADAYGDAVAAELEDDLLHFAPDLLRWHLPRLGRGRTTIVPDQAIILSHPGLPPERLPSAHRSLFVRTPRWRVNGPQRLVLDFGNPHPVGAAFLDTDVTYCPFWHNLVQRWSTARHLWDVRHAGELRERCGGDADRAPFFEADGTPKALPAAAPGRADPAAHTEWVTLLHESGRVAAAFAAAGIGLDADPVEVDPYFSVKEVLPLDVFERLPLALTRLEAEIRDLAERTGRDRFWVPYTQYAAVIFEAGASEVRARVIPTETAARPDGAEVLPEACWRRLPDLDLLRDGGTPPERLHPLVREALFPGRAAADGPVGPPGPEPPVPVRVRCRDAWHEVASRGGALDIPHDEEEQRRESAMRAFGGAIAGCFAVRETWTSGAGRLPKALRAQRRELFSRAEHGDAPGVLALLDAGVDPRVRDGRRRTLLHLLHLLDPGVDVRGAGPERRELLHRLRLLDHDGLLARLLAAGVDIDARDEQGRTPLFAAICGGGSPALVRALLAAGARIDLKGEIHEEEVSIYRLLDLADRDDLSFLAEWIERERPELTEW</sequence>
<evidence type="ECO:0008006" key="7">
    <source>
        <dbReference type="Google" id="ProtNLM"/>
    </source>
</evidence>
<name>A0ABN0VZ31_9ACTN</name>
<dbReference type="EMBL" id="BAAABM010000007">
    <property type="protein sequence ID" value="GAA0320948.1"/>
    <property type="molecule type" value="Genomic_DNA"/>
</dbReference>
<organism evidence="5 6">
    <name type="scientific">Actinoallomurus spadix</name>
    <dbReference type="NCBI Taxonomy" id="79912"/>
    <lineage>
        <taxon>Bacteria</taxon>
        <taxon>Bacillati</taxon>
        <taxon>Actinomycetota</taxon>
        <taxon>Actinomycetes</taxon>
        <taxon>Streptosporangiales</taxon>
        <taxon>Thermomonosporaceae</taxon>
        <taxon>Actinoallomurus</taxon>
    </lineage>
</organism>
<feature type="region of interest" description="Disordered" evidence="4">
    <location>
        <begin position="1"/>
        <end position="24"/>
    </location>
</feature>
<dbReference type="SUPFAM" id="SSF48403">
    <property type="entry name" value="Ankyrin repeat"/>
    <property type="match status" value="1"/>
</dbReference>
<dbReference type="PROSITE" id="PS50088">
    <property type="entry name" value="ANK_REPEAT"/>
    <property type="match status" value="1"/>
</dbReference>
<dbReference type="InterPro" id="IPR002110">
    <property type="entry name" value="Ankyrin_rpt"/>
</dbReference>
<dbReference type="PANTHER" id="PTHR24189:SF50">
    <property type="entry name" value="ANKYRIN REPEAT AND SOCS BOX PROTEIN 2"/>
    <property type="match status" value="1"/>
</dbReference>